<dbReference type="OrthoDB" id="10257314at2759"/>
<keyword evidence="4 9" id="KW-0223">Dioxygenase</keyword>
<dbReference type="PANTHER" id="PTHR30468">
    <property type="entry name" value="ALPHA-KETOGLUTARATE-DEPENDENT SULFONATE DIOXYGENASE"/>
    <property type="match status" value="1"/>
</dbReference>
<evidence type="ECO:0000256" key="1">
    <source>
        <dbReference type="ARBA" id="ARBA00001954"/>
    </source>
</evidence>
<reference evidence="9 10" key="1">
    <citation type="submission" date="2019-04" db="EMBL/GenBank/DDBJ databases">
        <title>Friends and foes A comparative genomics study of 23 Aspergillus species from section Flavi.</title>
        <authorList>
            <consortium name="DOE Joint Genome Institute"/>
            <person name="Kjaerbolling I."/>
            <person name="Vesth T."/>
            <person name="Frisvad J.C."/>
            <person name="Nybo J.L."/>
            <person name="Theobald S."/>
            <person name="Kildgaard S."/>
            <person name="Isbrandt T."/>
            <person name="Kuo A."/>
            <person name="Sato A."/>
            <person name="Lyhne E.K."/>
            <person name="Kogle M.E."/>
            <person name="Wiebenga A."/>
            <person name="Kun R.S."/>
            <person name="Lubbers R.J."/>
            <person name="Makela M.R."/>
            <person name="Barry K."/>
            <person name="Chovatia M."/>
            <person name="Clum A."/>
            <person name="Daum C."/>
            <person name="Haridas S."/>
            <person name="He G."/>
            <person name="LaButti K."/>
            <person name="Lipzen A."/>
            <person name="Mondo S."/>
            <person name="Riley R."/>
            <person name="Salamov A."/>
            <person name="Simmons B.A."/>
            <person name="Magnuson J.K."/>
            <person name="Henrissat B."/>
            <person name="Mortensen U.H."/>
            <person name="Larsen T.O."/>
            <person name="Devries R.P."/>
            <person name="Grigoriev I.V."/>
            <person name="Machida M."/>
            <person name="Baker S.E."/>
            <person name="Andersen M.R."/>
        </authorList>
    </citation>
    <scope>NUCLEOTIDE SEQUENCE [LARGE SCALE GENOMIC DNA]</scope>
    <source>
        <strain evidence="9 10">IBT 18842</strain>
    </source>
</reference>
<accession>A0A5N6U5B7</accession>
<evidence type="ECO:0000256" key="6">
    <source>
        <dbReference type="ARBA" id="ARBA00023004"/>
    </source>
</evidence>
<evidence type="ECO:0000256" key="3">
    <source>
        <dbReference type="ARBA" id="ARBA00022723"/>
    </source>
</evidence>
<evidence type="ECO:0000256" key="2">
    <source>
        <dbReference type="ARBA" id="ARBA00005896"/>
    </source>
</evidence>
<feature type="compositionally biased region" description="Basic and acidic residues" evidence="7">
    <location>
        <begin position="344"/>
        <end position="364"/>
    </location>
</feature>
<evidence type="ECO:0000313" key="10">
    <source>
        <dbReference type="Proteomes" id="UP000325780"/>
    </source>
</evidence>
<dbReference type="PANTHER" id="PTHR30468:SF10">
    <property type="entry name" value="TAUD_TFDA-LIKE DOMAIN-CONTAINING PROTEIN"/>
    <property type="match status" value="1"/>
</dbReference>
<keyword evidence="3" id="KW-0479">Metal-binding</keyword>
<gene>
    <name evidence="9" type="ORF">BDV25DRAFT_127023</name>
</gene>
<feature type="domain" description="TauD/TfdA-like" evidence="8">
    <location>
        <begin position="38"/>
        <end position="337"/>
    </location>
</feature>
<keyword evidence="5" id="KW-0560">Oxidoreductase</keyword>
<evidence type="ECO:0000259" key="8">
    <source>
        <dbReference type="Pfam" id="PF02668"/>
    </source>
</evidence>
<dbReference type="EMBL" id="ML742035">
    <property type="protein sequence ID" value="KAE8153833.1"/>
    <property type="molecule type" value="Genomic_DNA"/>
</dbReference>
<evidence type="ECO:0000256" key="4">
    <source>
        <dbReference type="ARBA" id="ARBA00022964"/>
    </source>
</evidence>
<evidence type="ECO:0000313" key="9">
    <source>
        <dbReference type="EMBL" id="KAE8153833.1"/>
    </source>
</evidence>
<comment type="similarity">
    <text evidence="2">Belongs to the TfdA dioxygenase family.</text>
</comment>
<feature type="region of interest" description="Disordered" evidence="7">
    <location>
        <begin position="332"/>
        <end position="364"/>
    </location>
</feature>
<feature type="region of interest" description="Disordered" evidence="7">
    <location>
        <begin position="1"/>
        <end position="24"/>
    </location>
</feature>
<dbReference type="GO" id="GO:0046872">
    <property type="term" value="F:metal ion binding"/>
    <property type="evidence" value="ECO:0007669"/>
    <property type="project" value="UniProtKB-KW"/>
</dbReference>
<dbReference type="InterPro" id="IPR051323">
    <property type="entry name" value="AtsK-like"/>
</dbReference>
<dbReference type="Proteomes" id="UP000325780">
    <property type="component" value="Unassembled WGS sequence"/>
</dbReference>
<keyword evidence="10" id="KW-1185">Reference proteome</keyword>
<comment type="cofactor">
    <cofactor evidence="1">
        <name>Fe(2+)</name>
        <dbReference type="ChEBI" id="CHEBI:29033"/>
    </cofactor>
</comment>
<evidence type="ECO:0000256" key="7">
    <source>
        <dbReference type="SAM" id="MobiDB-lite"/>
    </source>
</evidence>
<evidence type="ECO:0000256" key="5">
    <source>
        <dbReference type="ARBA" id="ARBA00023002"/>
    </source>
</evidence>
<organism evidence="9 10">
    <name type="scientific">Aspergillus avenaceus</name>
    <dbReference type="NCBI Taxonomy" id="36643"/>
    <lineage>
        <taxon>Eukaryota</taxon>
        <taxon>Fungi</taxon>
        <taxon>Dikarya</taxon>
        <taxon>Ascomycota</taxon>
        <taxon>Pezizomycotina</taxon>
        <taxon>Eurotiomycetes</taxon>
        <taxon>Eurotiomycetidae</taxon>
        <taxon>Eurotiales</taxon>
        <taxon>Aspergillaceae</taxon>
        <taxon>Aspergillus</taxon>
        <taxon>Aspergillus subgen. Circumdati</taxon>
    </lineage>
</organism>
<dbReference type="GO" id="GO:0005737">
    <property type="term" value="C:cytoplasm"/>
    <property type="evidence" value="ECO:0007669"/>
    <property type="project" value="TreeGrafter"/>
</dbReference>
<dbReference type="Gene3D" id="3.60.130.10">
    <property type="entry name" value="Clavaminate synthase-like"/>
    <property type="match status" value="1"/>
</dbReference>
<sequence>MGSISPAELNGGTDYSPRIDHREPVKPTGVLNDFKQFDTTPVIGTEFPTANLADWMDAPNSDELLRELALTVSRRGVVFFRAQDDMTNERQKELASRLGLLSGKPPTSHLHIHPINNSRRGTGVDDHITAIGDQQAKEYKGVGSTFSDNFDGSRQTARLEWHSDIMWERVPCDYAILRMVKFPPSGGDTLWASGYELYDRISPPYRKFLESLTVTCGQKKFAEVAKRAGFDLFAGPRGAPENVGTDLRNVHPLVRTNPVTGWKSIFAVGVHVEQVNGLSELESEHLKDVFLRLIMENHDLQVRHRWVNPNDIAIWDNRSVFHAATLDHQGGRSGFRATGLGERPYFDPESSSRRQALREAGETR</sequence>
<dbReference type="GO" id="GO:0016706">
    <property type="term" value="F:2-oxoglutarate-dependent dioxygenase activity"/>
    <property type="evidence" value="ECO:0007669"/>
    <property type="project" value="TreeGrafter"/>
</dbReference>
<keyword evidence="6" id="KW-0408">Iron</keyword>
<dbReference type="AlphaFoldDB" id="A0A5N6U5B7"/>
<proteinExistence type="inferred from homology"/>
<dbReference type="InterPro" id="IPR003819">
    <property type="entry name" value="TauD/TfdA-like"/>
</dbReference>
<dbReference type="Pfam" id="PF02668">
    <property type="entry name" value="TauD"/>
    <property type="match status" value="1"/>
</dbReference>
<dbReference type="SUPFAM" id="SSF51197">
    <property type="entry name" value="Clavaminate synthase-like"/>
    <property type="match status" value="1"/>
</dbReference>
<dbReference type="InterPro" id="IPR042098">
    <property type="entry name" value="TauD-like_sf"/>
</dbReference>
<name>A0A5N6U5B7_ASPAV</name>
<protein>
    <submittedName>
        <fullName evidence="9">Taurine catabolism dioxygenase</fullName>
    </submittedName>
</protein>